<reference evidence="2" key="1">
    <citation type="submission" date="2020-03" db="EMBL/GenBank/DDBJ databases">
        <title>The deep terrestrial virosphere.</title>
        <authorList>
            <person name="Holmfeldt K."/>
            <person name="Nilsson E."/>
            <person name="Simone D."/>
            <person name="Lopez-Fernandez M."/>
            <person name="Wu X."/>
            <person name="de Brujin I."/>
            <person name="Lundin D."/>
            <person name="Andersson A."/>
            <person name="Bertilsson S."/>
            <person name="Dopson M."/>
        </authorList>
    </citation>
    <scope>NUCLEOTIDE SEQUENCE</scope>
    <source>
        <strain evidence="1">MM415A03558</strain>
        <strain evidence="2">MM415B04069</strain>
    </source>
</reference>
<proteinExistence type="predicted"/>
<evidence type="ECO:0000313" key="2">
    <source>
        <dbReference type="EMBL" id="QJA93924.1"/>
    </source>
</evidence>
<sequence length="244" mass="25345">MTVILKGRKPTIYVHATDLTVDGKASEPSFGNDPIDVTTFKDEAHRNDPGLQSVTYSYTGLFNSATGRTHRTVVDLLSNNRVASVYPEGDAAGKPGIGMDSARAGNYRPGGEVGGVGELSAEIYQDGTHDKLISLATLSANTTSATLAAVDGGASAASGSGRFYVHVFTNVATGGTDKWVVHLEHAAADGTAYVDRATASFGSGTIKGTMVAYTGTLLRYRRVTAILHGTGGTLDVQAGFSEPQ</sequence>
<dbReference type="AlphaFoldDB" id="A0A6M3LKS3"/>
<name>A0A6M3LKS3_9ZZZZ</name>
<evidence type="ECO:0000313" key="1">
    <source>
        <dbReference type="EMBL" id="QJA70809.1"/>
    </source>
</evidence>
<organism evidence="2">
    <name type="scientific">viral metagenome</name>
    <dbReference type="NCBI Taxonomy" id="1070528"/>
    <lineage>
        <taxon>unclassified sequences</taxon>
        <taxon>metagenomes</taxon>
        <taxon>organismal metagenomes</taxon>
    </lineage>
</organism>
<protein>
    <submittedName>
        <fullName evidence="2">Uncharacterized protein</fullName>
    </submittedName>
</protein>
<accession>A0A6M3LKS3</accession>
<dbReference type="EMBL" id="MT141822">
    <property type="protein sequence ID" value="QJA70809.1"/>
    <property type="molecule type" value="Genomic_DNA"/>
</dbReference>
<dbReference type="EMBL" id="MT143188">
    <property type="protein sequence ID" value="QJA93924.1"/>
    <property type="molecule type" value="Genomic_DNA"/>
</dbReference>
<gene>
    <name evidence="1" type="ORF">MM415A03558_0010</name>
    <name evidence="2" type="ORF">MM415B04069_0002</name>
</gene>